<name>A0ABQ3GJK6_9MICC</name>
<sequence>MSPQADEKAADGVVLVHRPARTTSPARETGTSFVQRPPHVGDAAGSGTGFLGLIPLLGAAGSMTVMMLFRGSPFAAVGALMMIVTVTGAIVMMFSQRGKAGRQRRHQRDRYLEYLEERRHDFLLEEREQRRRAQAGDPAPAALYEVVGDPHRLWERRRHHQDFLRVRLGAGTTPARDLRLEGETGQGERPDPHMDQEMRSLLRRFASAPDMPVTVSLAGHHTVSIVGDEEFGHQAVRNLLLSAAALHSPEDLQVAAAVPPRHRGAWAWLNQLPHVLDQSRPTDRGPLNRLAPSRAALRDLLDESIRERYRRFTAARKNFLVAQRTQVQPRLVVVDLEHAGRVENLPLPDAGLTADDLAMTAVHLVGRQQDEPDEVSLRIVQTETGFRLEDYTSDPLNPQTCEGVLSASDGATAAGIARMLAPLRLSPDSREYDDGGDAGRFTAHLGLEDFTARDVERLWQPRENPDFLKVPIGVDDRSRPVYVDLKESAQHGMGPHGLCVGATGSGKSELLRTLVLGLAVTHPPELLNMVLVDYKGGATFAPFAGMPHVAGIITNLSDEASLVDRIYASLEGEVLRRQQVLKDAGNIANITDYQLHRAERGHELPPLPHLFVVIDEFGELLAAQPDFIDLFMSIGRIGRSIGVHLLLSSQRIEAGKLRGLETHLSYRLGLRTLSEGESRTVLETPDAFHLPPLPGYGYLKVDTTTYSRFKAGYVSGPIAAETEEPEAADDAASPPVLPEAFYAQDAARLGAAAPDPSDGAAPDAQRTTGATVMSELVDIVRGFDRVTDEIWLPPLPDAVALDTAAGHGAGDAAPGPWPRSRQLNVQIGLLDDPARQWQGPWELDLARAGGNVVVLGGPSTGKSTALRTIALSLAATHTVREVALFGIDLKGSALLPLADLPHAAGMAGRTSREALRRTLEEVHDLIAERERLFEIRGVDSLATMRRLHAAGELDELDVADVVLLVDGWGALLEEYEELQELVHSILRRGGGYGVHVVATATRWNEVRIAQQSFFGTRLELRLSEPSESAHGRRSAERLPADRPGRGINHDKLIGQIALPRLDSVADADTGNHGLRDAAARVAERQPGRSPRRVRLLPTVVAPETVPARDGLLRFGLNERDLGPKHLDFDGGERNLLILGDEQSGKTSLLRHLMTEIVGQYSSEEVVFAVFDPRRGLKNVVGPDYVGGYATSAVLAAQLTTAIVGELRKRIPENPLAAGADDGFDGPRIVLVVDDDDVLASSGASPLSPFAEYLAMGAEIGLHAIVARKVRGASRGLFTPFVSALRDAGGATFVMDGDRSEGPLVNGVRARRQPPGRGLYLHGGRQAATLQAVHAGEDA</sequence>
<feature type="region of interest" description="Disordered" evidence="10">
    <location>
        <begin position="1025"/>
        <end position="1045"/>
    </location>
</feature>
<evidence type="ECO:0000256" key="4">
    <source>
        <dbReference type="ARBA" id="ARBA00022737"/>
    </source>
</evidence>
<feature type="binding site" evidence="9">
    <location>
        <begin position="1139"/>
        <end position="1146"/>
    </location>
    <ligand>
        <name>ATP</name>
        <dbReference type="ChEBI" id="CHEBI:30616"/>
    </ligand>
</feature>
<dbReference type="InterPro" id="IPR027417">
    <property type="entry name" value="P-loop_NTPase"/>
</dbReference>
<dbReference type="PANTHER" id="PTHR22683:SF1">
    <property type="entry name" value="TYPE VII SECRETION SYSTEM PROTEIN ESSC"/>
    <property type="match status" value="1"/>
</dbReference>
<evidence type="ECO:0000256" key="3">
    <source>
        <dbReference type="ARBA" id="ARBA00022692"/>
    </source>
</evidence>
<keyword evidence="4" id="KW-0677">Repeat</keyword>
<evidence type="ECO:0000259" key="12">
    <source>
        <dbReference type="PROSITE" id="PS50206"/>
    </source>
</evidence>
<dbReference type="SMART" id="SM00382">
    <property type="entry name" value="AAA"/>
    <property type="match status" value="2"/>
</dbReference>
<dbReference type="InterPro" id="IPR002543">
    <property type="entry name" value="FtsK_dom"/>
</dbReference>
<evidence type="ECO:0000256" key="7">
    <source>
        <dbReference type="ARBA" id="ARBA00022989"/>
    </source>
</evidence>
<dbReference type="Gene3D" id="3.40.50.300">
    <property type="entry name" value="P-loop containing nucleotide triphosphate hydrolases"/>
    <property type="match status" value="4"/>
</dbReference>
<dbReference type="NCBIfam" id="TIGR03925">
    <property type="entry name" value="T7SS_EccC_b"/>
    <property type="match status" value="1"/>
</dbReference>
<dbReference type="PROSITE" id="PS50206">
    <property type="entry name" value="RHODANESE_3"/>
    <property type="match status" value="1"/>
</dbReference>
<evidence type="ECO:0000256" key="11">
    <source>
        <dbReference type="SAM" id="Phobius"/>
    </source>
</evidence>
<dbReference type="InterPro" id="IPR050206">
    <property type="entry name" value="FtsK/SpoIIIE/SftA"/>
</dbReference>
<dbReference type="PANTHER" id="PTHR22683">
    <property type="entry name" value="SPORULATION PROTEIN RELATED"/>
    <property type="match status" value="1"/>
</dbReference>
<dbReference type="SUPFAM" id="SSF52540">
    <property type="entry name" value="P-loop containing nucleoside triphosphate hydrolases"/>
    <property type="match status" value="3"/>
</dbReference>
<feature type="domain" description="FtsK" evidence="13">
    <location>
        <begin position="1121"/>
        <end position="1300"/>
    </location>
</feature>
<evidence type="ECO:0000256" key="1">
    <source>
        <dbReference type="ARBA" id="ARBA00004651"/>
    </source>
</evidence>
<evidence type="ECO:0000256" key="9">
    <source>
        <dbReference type="PROSITE-ProRule" id="PRU00289"/>
    </source>
</evidence>
<keyword evidence="15" id="KW-1185">Reference proteome</keyword>
<keyword evidence="3 11" id="KW-0812">Transmembrane</keyword>
<feature type="domain" description="FtsK" evidence="13">
    <location>
        <begin position="838"/>
        <end position="1029"/>
    </location>
</feature>
<feature type="domain" description="Rhodanese" evidence="12">
    <location>
        <begin position="944"/>
        <end position="980"/>
    </location>
</feature>
<feature type="transmembrane region" description="Helical" evidence="11">
    <location>
        <begin position="50"/>
        <end position="69"/>
    </location>
</feature>
<dbReference type="InterPro" id="IPR001763">
    <property type="entry name" value="Rhodanese-like_dom"/>
</dbReference>
<gene>
    <name evidence="14" type="ORF">GCM10008096_17150</name>
</gene>
<keyword evidence="2" id="KW-1003">Cell membrane</keyword>
<evidence type="ECO:0000313" key="14">
    <source>
        <dbReference type="EMBL" id="GHD06786.1"/>
    </source>
</evidence>
<accession>A0ABQ3GJK6</accession>
<feature type="transmembrane region" description="Helical" evidence="11">
    <location>
        <begin position="76"/>
        <end position="95"/>
    </location>
</feature>
<dbReference type="RefSeq" id="WP_189349723.1">
    <property type="nucleotide sequence ID" value="NZ_BMXK01000006.1"/>
</dbReference>
<dbReference type="EMBL" id="BMXK01000006">
    <property type="protein sequence ID" value="GHD06786.1"/>
    <property type="molecule type" value="Genomic_DNA"/>
</dbReference>
<reference evidence="15" key="1">
    <citation type="journal article" date="2019" name="Int. J. Syst. Evol. Microbiol.">
        <title>The Global Catalogue of Microorganisms (GCM) 10K type strain sequencing project: providing services to taxonomists for standard genome sequencing and annotation.</title>
        <authorList>
            <consortium name="The Broad Institute Genomics Platform"/>
            <consortium name="The Broad Institute Genome Sequencing Center for Infectious Disease"/>
            <person name="Wu L."/>
            <person name="Ma J."/>
        </authorList>
    </citation>
    <scope>NUCLEOTIDE SEQUENCE [LARGE SCALE GENOMIC DNA]</scope>
    <source>
        <strain evidence="15">KCTC 19466</strain>
    </source>
</reference>
<evidence type="ECO:0000256" key="8">
    <source>
        <dbReference type="ARBA" id="ARBA00023136"/>
    </source>
</evidence>
<protein>
    <submittedName>
        <fullName evidence="14">Type VII secretion protein EccC</fullName>
    </submittedName>
</protein>
<keyword evidence="6 9" id="KW-0067">ATP-binding</keyword>
<evidence type="ECO:0000256" key="5">
    <source>
        <dbReference type="ARBA" id="ARBA00022741"/>
    </source>
</evidence>
<organism evidence="14 15">
    <name type="scientific">Zhihengliuella salsuginis</name>
    <dbReference type="NCBI Taxonomy" id="578222"/>
    <lineage>
        <taxon>Bacteria</taxon>
        <taxon>Bacillati</taxon>
        <taxon>Actinomycetota</taxon>
        <taxon>Actinomycetes</taxon>
        <taxon>Micrococcales</taxon>
        <taxon>Micrococcaceae</taxon>
        <taxon>Zhihengliuella</taxon>
    </lineage>
</organism>
<proteinExistence type="predicted"/>
<dbReference type="NCBIfam" id="TIGR03924">
    <property type="entry name" value="T7SS_EccC_a"/>
    <property type="match status" value="1"/>
</dbReference>
<dbReference type="InterPro" id="IPR023836">
    <property type="entry name" value="EccCa-like_Actinobacteria"/>
</dbReference>
<evidence type="ECO:0000313" key="15">
    <source>
        <dbReference type="Proteomes" id="UP000642819"/>
    </source>
</evidence>
<feature type="binding site" evidence="9">
    <location>
        <begin position="856"/>
        <end position="863"/>
    </location>
    <ligand>
        <name>ATP</name>
        <dbReference type="ChEBI" id="CHEBI:30616"/>
    </ligand>
</feature>
<feature type="domain" description="FtsK" evidence="13">
    <location>
        <begin position="478"/>
        <end position="679"/>
    </location>
</feature>
<dbReference type="PROSITE" id="PS50901">
    <property type="entry name" value="FTSK"/>
    <property type="match status" value="3"/>
</dbReference>
<evidence type="ECO:0000256" key="10">
    <source>
        <dbReference type="SAM" id="MobiDB-lite"/>
    </source>
</evidence>
<evidence type="ECO:0000256" key="2">
    <source>
        <dbReference type="ARBA" id="ARBA00022475"/>
    </source>
</evidence>
<dbReference type="Proteomes" id="UP000642819">
    <property type="component" value="Unassembled WGS sequence"/>
</dbReference>
<evidence type="ECO:0000259" key="13">
    <source>
        <dbReference type="PROSITE" id="PS50901"/>
    </source>
</evidence>
<dbReference type="InterPro" id="IPR003593">
    <property type="entry name" value="AAA+_ATPase"/>
</dbReference>
<comment type="subcellular location">
    <subcellularLocation>
        <location evidence="1">Cell membrane</location>
        <topology evidence="1">Multi-pass membrane protein</topology>
    </subcellularLocation>
</comment>
<keyword evidence="7 11" id="KW-1133">Transmembrane helix</keyword>
<dbReference type="Pfam" id="PF01580">
    <property type="entry name" value="FtsK_SpoIIIE"/>
    <property type="match status" value="3"/>
</dbReference>
<comment type="caution">
    <text evidence="14">The sequence shown here is derived from an EMBL/GenBank/DDBJ whole genome shotgun (WGS) entry which is preliminary data.</text>
</comment>
<dbReference type="InterPro" id="IPR023837">
    <property type="entry name" value="EccCb-like_Actinobacteria"/>
</dbReference>
<keyword evidence="8 11" id="KW-0472">Membrane</keyword>
<evidence type="ECO:0000256" key="6">
    <source>
        <dbReference type="ARBA" id="ARBA00022840"/>
    </source>
</evidence>
<feature type="binding site" evidence="9">
    <location>
        <begin position="501"/>
        <end position="508"/>
    </location>
    <ligand>
        <name>ATP</name>
        <dbReference type="ChEBI" id="CHEBI:30616"/>
    </ligand>
</feature>
<keyword evidence="5 9" id="KW-0547">Nucleotide-binding</keyword>